<keyword evidence="8" id="KW-0349">Heme</keyword>
<dbReference type="GO" id="GO:0043546">
    <property type="term" value="F:molybdopterin cofactor binding"/>
    <property type="evidence" value="ECO:0000318"/>
    <property type="project" value="GO_Central"/>
</dbReference>
<evidence type="ECO:0000256" key="5">
    <source>
        <dbReference type="ARBA" id="ARBA00004971"/>
    </source>
</evidence>
<evidence type="ECO:0000256" key="4">
    <source>
        <dbReference type="ARBA" id="ARBA00004678"/>
    </source>
</evidence>
<dbReference type="InterPro" id="IPR005066">
    <property type="entry name" value="MoCF_OxRdtse_dimer"/>
</dbReference>
<dbReference type="PROSITE" id="PS50255">
    <property type="entry name" value="CYTOCHROME_B5_2"/>
    <property type="match status" value="1"/>
</dbReference>
<name>A0A2A6B4W1_PRIPA</name>
<evidence type="ECO:0000256" key="13">
    <source>
        <dbReference type="SAM" id="MobiDB-lite"/>
    </source>
</evidence>
<dbReference type="AlphaFoldDB" id="A0A2A6B4W1"/>
<evidence type="ECO:0000313" key="15">
    <source>
        <dbReference type="Proteomes" id="UP000005239"/>
    </source>
</evidence>
<dbReference type="InterPro" id="IPR001199">
    <property type="entry name" value="Cyt_B5-like_heme/steroid-bd"/>
</dbReference>
<comment type="cofactor">
    <cofactor evidence="2">
        <name>heme b</name>
        <dbReference type="ChEBI" id="CHEBI:60344"/>
    </cofactor>
</comment>
<dbReference type="InterPro" id="IPR008335">
    <property type="entry name" value="Mopterin_OxRdtase_euk"/>
</dbReference>
<dbReference type="InterPro" id="IPR014756">
    <property type="entry name" value="Ig_E-set"/>
</dbReference>
<evidence type="ECO:0000313" key="14">
    <source>
        <dbReference type="EnsemblMetazoa" id="PPA06957.1"/>
    </source>
</evidence>
<dbReference type="EC" id="1.8.3.1" evidence="6"/>
<dbReference type="EnsemblMetazoa" id="PPA06957.1">
    <property type="protein sequence ID" value="PPA06957.1"/>
    <property type="gene ID" value="WBGene00096511"/>
</dbReference>
<organism evidence="14 15">
    <name type="scientific">Pristionchus pacificus</name>
    <name type="common">Parasitic nematode worm</name>
    <dbReference type="NCBI Taxonomy" id="54126"/>
    <lineage>
        <taxon>Eukaryota</taxon>
        <taxon>Metazoa</taxon>
        <taxon>Ecdysozoa</taxon>
        <taxon>Nematoda</taxon>
        <taxon>Chromadorea</taxon>
        <taxon>Rhabditida</taxon>
        <taxon>Rhabditina</taxon>
        <taxon>Diplogasteromorpha</taxon>
        <taxon>Diplogasteroidea</taxon>
        <taxon>Neodiplogasteridae</taxon>
        <taxon>Pristionchus</taxon>
    </lineage>
</organism>
<feature type="compositionally biased region" description="Basic and acidic residues" evidence="13">
    <location>
        <begin position="40"/>
        <end position="52"/>
    </location>
</feature>
<dbReference type="Pfam" id="PF03404">
    <property type="entry name" value="Mo-co_dimer"/>
    <property type="match status" value="1"/>
</dbReference>
<dbReference type="FunFam" id="3.90.420.10:FF:000002">
    <property type="entry name" value="sulfite oxidase, mitochondrial"/>
    <property type="match status" value="1"/>
</dbReference>
<comment type="pathway">
    <text evidence="4">Sulfur metabolism.</text>
</comment>
<dbReference type="InterPro" id="IPR036400">
    <property type="entry name" value="Cyt_B5-like_heme/steroid_sf"/>
</dbReference>
<proteinExistence type="predicted"/>
<accession>A0A2A6B4W1</accession>
<dbReference type="InterPro" id="IPR036374">
    <property type="entry name" value="OxRdtase_Mopterin-bd_sf"/>
</dbReference>
<dbReference type="CDD" id="cd02111">
    <property type="entry name" value="eukary_SO_Moco"/>
    <property type="match status" value="1"/>
</dbReference>
<dbReference type="Pfam" id="PF00174">
    <property type="entry name" value="Oxidored_molyb"/>
    <property type="match status" value="1"/>
</dbReference>
<dbReference type="OrthoDB" id="10051395at2759"/>
<keyword evidence="9" id="KW-0479">Metal-binding</keyword>
<dbReference type="SUPFAM" id="SSF55856">
    <property type="entry name" value="Cytochrome b5-like heme/steroid binding domain"/>
    <property type="match status" value="1"/>
</dbReference>
<dbReference type="FunFam" id="3.10.120.10:FF:000007">
    <property type="entry name" value="Sulfite oxidase, mitochondrial"/>
    <property type="match status" value="1"/>
</dbReference>
<evidence type="ECO:0000256" key="11">
    <source>
        <dbReference type="ARBA" id="ARBA00023004"/>
    </source>
</evidence>
<comment type="subcellular location">
    <subcellularLocation>
        <location evidence="3">Mitochondrion intermembrane space</location>
    </subcellularLocation>
</comment>
<sequence>MRAQSGAVLRRLARRLADARSGNQPLRQLSSAAAAAAATGDERREGREEEHGWQWKRAALGAGLGLSLLAGYAATSRRAHADAHAHPGASPSDPAFQVPARVDLPVYKREEVKKHGKGSERMWVTYKMGVYDITDFVESHPGGDKILMAAGGAVDPFWALYAQHKTIDVMEVLEGLRVGSLDPTEPAPVHTADASDPFSTDPPRHPALIVNNPKPFNAETPPSLMMDNFRTPNDLFFVRNHLPVPKTDVEKHRLRVEGLGVGEGKEVDLSVAELKKKYKEHYVTSVVQCGGNRRADMQKFKKVAGLMWEGYAISNAKWTGVRLRDILIDLGVDPADERIKHVHLEGADVDPTGKPYGASIPFEKAMSPEVIIAYQMNDEDIPADHGYPLRCIVPGVVGARQVKWLTLVRLSDVESPSHFQQKDYRAFSPSVQHGEELDWNSVPSIQDYPIQSAFCLPASGTTVDRDSATSLPFGPVVLAEYSFPKDGTVDVAGYAWSGGGRGIIRVEVSPDGGETWYSAEMEQDPDQNQDKMWAWTLFRASIPIPEGAQTMDLVVKATDRSYNTQPETAAGIWNIRGLLHNAWHHVEVKIRG</sequence>
<evidence type="ECO:0000256" key="3">
    <source>
        <dbReference type="ARBA" id="ARBA00004569"/>
    </source>
</evidence>
<keyword evidence="12" id="KW-0496">Mitochondrion</keyword>
<evidence type="ECO:0000256" key="2">
    <source>
        <dbReference type="ARBA" id="ARBA00001970"/>
    </source>
</evidence>
<dbReference type="SMART" id="SM01117">
    <property type="entry name" value="Cyt-b5"/>
    <property type="match status" value="1"/>
</dbReference>
<feature type="region of interest" description="Disordered" evidence="13">
    <location>
        <begin position="19"/>
        <end position="52"/>
    </location>
</feature>
<evidence type="ECO:0000256" key="8">
    <source>
        <dbReference type="ARBA" id="ARBA00022617"/>
    </source>
</evidence>
<evidence type="ECO:0000256" key="10">
    <source>
        <dbReference type="ARBA" id="ARBA00023002"/>
    </source>
</evidence>
<keyword evidence="10" id="KW-0560">Oxidoreductase</keyword>
<dbReference type="Proteomes" id="UP000005239">
    <property type="component" value="Unassembled WGS sequence"/>
</dbReference>
<evidence type="ECO:0000256" key="6">
    <source>
        <dbReference type="ARBA" id="ARBA00012505"/>
    </source>
</evidence>
<evidence type="ECO:0000256" key="1">
    <source>
        <dbReference type="ARBA" id="ARBA00001924"/>
    </source>
</evidence>
<dbReference type="GO" id="GO:0020037">
    <property type="term" value="F:heme binding"/>
    <property type="evidence" value="ECO:0000318"/>
    <property type="project" value="GO_Central"/>
</dbReference>
<keyword evidence="11" id="KW-0408">Iron</keyword>
<accession>A0A8R1Y8N2</accession>
<comment type="pathway">
    <text evidence="5">Energy metabolism; sulfur metabolism.</text>
</comment>
<evidence type="ECO:0000256" key="9">
    <source>
        <dbReference type="ARBA" id="ARBA00022723"/>
    </source>
</evidence>
<feature type="compositionally biased region" description="Polar residues" evidence="13">
    <location>
        <begin position="21"/>
        <end position="31"/>
    </location>
</feature>
<dbReference type="GO" id="GO:0005758">
    <property type="term" value="C:mitochondrial intermembrane space"/>
    <property type="evidence" value="ECO:0007669"/>
    <property type="project" value="UniProtKB-SubCell"/>
</dbReference>
<dbReference type="PANTHER" id="PTHR19372:SF7">
    <property type="entry name" value="SULFITE OXIDASE, MITOCHONDRIAL"/>
    <property type="match status" value="1"/>
</dbReference>
<comment type="cofactor">
    <cofactor evidence="1">
        <name>Mo-molybdopterin</name>
        <dbReference type="ChEBI" id="CHEBI:71302"/>
    </cofactor>
</comment>
<dbReference type="PRINTS" id="PR00407">
    <property type="entry name" value="EUMOPTERIN"/>
</dbReference>
<reference evidence="15" key="1">
    <citation type="journal article" date="2008" name="Nat. Genet.">
        <title>The Pristionchus pacificus genome provides a unique perspective on nematode lifestyle and parasitism.</title>
        <authorList>
            <person name="Dieterich C."/>
            <person name="Clifton S.W."/>
            <person name="Schuster L.N."/>
            <person name="Chinwalla A."/>
            <person name="Delehaunty K."/>
            <person name="Dinkelacker I."/>
            <person name="Fulton L."/>
            <person name="Fulton R."/>
            <person name="Godfrey J."/>
            <person name="Minx P."/>
            <person name="Mitreva M."/>
            <person name="Roeseler W."/>
            <person name="Tian H."/>
            <person name="Witte H."/>
            <person name="Yang S.P."/>
            <person name="Wilson R.K."/>
            <person name="Sommer R.J."/>
        </authorList>
    </citation>
    <scope>NUCLEOTIDE SEQUENCE [LARGE SCALE GENOMIC DNA]</scope>
    <source>
        <strain evidence="15">PS312</strain>
    </source>
</reference>
<dbReference type="PANTHER" id="PTHR19372">
    <property type="entry name" value="SULFITE REDUCTASE"/>
    <property type="match status" value="1"/>
</dbReference>
<protein>
    <recommendedName>
        <fullName evidence="6">sulfite oxidase</fullName>
        <ecNumber evidence="6">1.8.3.1</ecNumber>
    </recommendedName>
</protein>
<dbReference type="GO" id="GO:0006790">
    <property type="term" value="P:sulfur compound metabolic process"/>
    <property type="evidence" value="ECO:0000318"/>
    <property type="project" value="GO_Central"/>
</dbReference>
<dbReference type="Gene3D" id="3.10.120.10">
    <property type="entry name" value="Cytochrome b5-like heme/steroid binding domain"/>
    <property type="match status" value="1"/>
</dbReference>
<gene>
    <name evidence="14" type="primary">WBGene00096511</name>
</gene>
<dbReference type="Gene3D" id="3.90.420.10">
    <property type="entry name" value="Oxidoreductase, molybdopterin-binding domain"/>
    <property type="match status" value="1"/>
</dbReference>
<dbReference type="PROSITE" id="PS00191">
    <property type="entry name" value="CYTOCHROME_B5_1"/>
    <property type="match status" value="1"/>
</dbReference>
<dbReference type="GO" id="GO:0005739">
    <property type="term" value="C:mitochondrion"/>
    <property type="evidence" value="ECO:0000318"/>
    <property type="project" value="GO_Central"/>
</dbReference>
<dbReference type="GO" id="GO:0008482">
    <property type="term" value="F:sulfite oxidase activity"/>
    <property type="evidence" value="ECO:0000318"/>
    <property type="project" value="GO_Central"/>
</dbReference>
<keyword evidence="15" id="KW-1185">Reference proteome</keyword>
<dbReference type="SUPFAM" id="SSF81296">
    <property type="entry name" value="E set domains"/>
    <property type="match status" value="1"/>
</dbReference>
<keyword evidence="7" id="KW-0500">Molybdenum</keyword>
<evidence type="ECO:0000256" key="7">
    <source>
        <dbReference type="ARBA" id="ARBA00022505"/>
    </source>
</evidence>
<dbReference type="InterPro" id="IPR000572">
    <property type="entry name" value="OxRdtase_Mopterin-bd_dom"/>
</dbReference>
<dbReference type="InterPro" id="IPR018506">
    <property type="entry name" value="Cyt_B5_heme-BS"/>
</dbReference>
<dbReference type="Pfam" id="PF00173">
    <property type="entry name" value="Cyt-b5"/>
    <property type="match status" value="1"/>
</dbReference>
<evidence type="ECO:0000256" key="12">
    <source>
        <dbReference type="ARBA" id="ARBA00023128"/>
    </source>
</evidence>
<dbReference type="SUPFAM" id="SSF56524">
    <property type="entry name" value="Oxidoreductase molybdopterin-binding domain"/>
    <property type="match status" value="1"/>
</dbReference>
<dbReference type="GO" id="GO:0030151">
    <property type="term" value="F:molybdenum ion binding"/>
    <property type="evidence" value="ECO:0007669"/>
    <property type="project" value="InterPro"/>
</dbReference>
<reference evidence="14" key="2">
    <citation type="submission" date="2022-06" db="UniProtKB">
        <authorList>
            <consortium name="EnsemblMetazoa"/>
        </authorList>
    </citation>
    <scope>IDENTIFICATION</scope>
    <source>
        <strain evidence="14">PS312</strain>
    </source>
</reference>
<dbReference type="Gene3D" id="2.60.40.650">
    <property type="match status" value="1"/>
</dbReference>